<accession>A0A1M5WTX3</accession>
<dbReference type="Pfam" id="PF00535">
    <property type="entry name" value="Glycos_transf_2"/>
    <property type="match status" value="1"/>
</dbReference>
<dbReference type="AlphaFoldDB" id="A0A1M5WTX3"/>
<dbReference type="PANTHER" id="PTHR43179">
    <property type="entry name" value="RHAMNOSYLTRANSFERASE WBBL"/>
    <property type="match status" value="1"/>
</dbReference>
<feature type="domain" description="Glycosyltransferase 2-like" evidence="1">
    <location>
        <begin position="14"/>
        <end position="147"/>
    </location>
</feature>
<organism evidence="2 3">
    <name type="scientific">Desulfofustis glycolicus DSM 9705</name>
    <dbReference type="NCBI Taxonomy" id="1121409"/>
    <lineage>
        <taxon>Bacteria</taxon>
        <taxon>Pseudomonadati</taxon>
        <taxon>Thermodesulfobacteriota</taxon>
        <taxon>Desulfobulbia</taxon>
        <taxon>Desulfobulbales</taxon>
        <taxon>Desulfocapsaceae</taxon>
        <taxon>Desulfofustis</taxon>
    </lineage>
</organism>
<evidence type="ECO:0000313" key="3">
    <source>
        <dbReference type="Proteomes" id="UP000184139"/>
    </source>
</evidence>
<keyword evidence="3" id="KW-1185">Reference proteome</keyword>
<dbReference type="EMBL" id="FQXS01000015">
    <property type="protein sequence ID" value="SHH91095.1"/>
    <property type="molecule type" value="Genomic_DNA"/>
</dbReference>
<dbReference type="PANTHER" id="PTHR43179:SF7">
    <property type="entry name" value="RHAMNOSYLTRANSFERASE WBBL"/>
    <property type="match status" value="1"/>
</dbReference>
<keyword evidence="2" id="KW-0808">Transferase</keyword>
<sequence>MSDRPAAHICPVTTIIVTHDSQPVIGRCLAAIRGQIARPEQVVIVDSGSQENSYLRRLESDDVQLHYADNIGFAAANNLGVSLASPASRYLLFLNPDAFMSPGVLAAAAAIMAENDRVGIVGGRLTGYDSDLDIPTGRLDSTGIFRRWYGKWYDRGQGQPDGANYRSAQTVPALCGAFLFCRRRAVDPELPQLFDEAFFLYKEDIDLCLRLRRRGWQCRYEPKLGVFHCRGWTADRKKMSRGVRLMAARNEVRLTVKHRSPYIAWALAKYLLVRAADL</sequence>
<dbReference type="InterPro" id="IPR001173">
    <property type="entry name" value="Glyco_trans_2-like"/>
</dbReference>
<dbReference type="GO" id="GO:0016740">
    <property type="term" value="F:transferase activity"/>
    <property type="evidence" value="ECO:0007669"/>
    <property type="project" value="UniProtKB-KW"/>
</dbReference>
<dbReference type="InterPro" id="IPR029044">
    <property type="entry name" value="Nucleotide-diphossugar_trans"/>
</dbReference>
<protein>
    <submittedName>
        <fullName evidence="2">Glycosyltransferase, GT2 family</fullName>
    </submittedName>
</protein>
<dbReference type="STRING" id="1121409.SAMN02745124_02517"/>
<name>A0A1M5WTX3_9BACT</name>
<reference evidence="2 3" key="1">
    <citation type="submission" date="2016-11" db="EMBL/GenBank/DDBJ databases">
        <authorList>
            <person name="Jaros S."/>
            <person name="Januszkiewicz K."/>
            <person name="Wedrychowicz H."/>
        </authorList>
    </citation>
    <scope>NUCLEOTIDE SEQUENCE [LARGE SCALE GENOMIC DNA]</scope>
    <source>
        <strain evidence="2 3">DSM 9705</strain>
    </source>
</reference>
<proteinExistence type="predicted"/>
<dbReference type="Gene3D" id="3.90.550.10">
    <property type="entry name" value="Spore Coat Polysaccharide Biosynthesis Protein SpsA, Chain A"/>
    <property type="match status" value="1"/>
</dbReference>
<dbReference type="CDD" id="cd04186">
    <property type="entry name" value="GT_2_like_c"/>
    <property type="match status" value="1"/>
</dbReference>
<dbReference type="RefSeq" id="WP_073376537.1">
    <property type="nucleotide sequence ID" value="NZ_FQXS01000015.1"/>
</dbReference>
<evidence type="ECO:0000259" key="1">
    <source>
        <dbReference type="Pfam" id="PF00535"/>
    </source>
</evidence>
<gene>
    <name evidence="2" type="ORF">SAMN02745124_02517</name>
</gene>
<dbReference type="SUPFAM" id="SSF53448">
    <property type="entry name" value="Nucleotide-diphospho-sugar transferases"/>
    <property type="match status" value="1"/>
</dbReference>
<dbReference type="OrthoDB" id="9771846at2"/>
<evidence type="ECO:0000313" key="2">
    <source>
        <dbReference type="EMBL" id="SHH91095.1"/>
    </source>
</evidence>
<dbReference type="Proteomes" id="UP000184139">
    <property type="component" value="Unassembled WGS sequence"/>
</dbReference>